<keyword evidence="6" id="KW-1185">Reference proteome</keyword>
<reference evidence="5 6" key="1">
    <citation type="submission" date="2024-05" db="EMBL/GenBank/DDBJ databases">
        <title>Sphingomonas sp. HF-S3 16S ribosomal RNA gene Genome sequencing and assembly.</title>
        <authorList>
            <person name="Lee H."/>
        </authorList>
    </citation>
    <scope>NUCLEOTIDE SEQUENCE [LARGE SCALE GENOMIC DNA]</scope>
    <source>
        <strain evidence="5 6">HF-S3</strain>
    </source>
</reference>
<dbReference type="SUPFAM" id="SSF56935">
    <property type="entry name" value="Porins"/>
    <property type="match status" value="1"/>
</dbReference>
<dbReference type="Proteomes" id="UP001427805">
    <property type="component" value="Unassembled WGS sequence"/>
</dbReference>
<dbReference type="PANTHER" id="PTHR47234">
    <property type="match status" value="1"/>
</dbReference>
<evidence type="ECO:0000256" key="4">
    <source>
        <dbReference type="SAM" id="SignalP"/>
    </source>
</evidence>
<name>A0ABV0B6T3_9SPHN</name>
<feature type="chain" id="PRO_5045688484" description="TonB-dependent receptor" evidence="4">
    <location>
        <begin position="20"/>
        <end position="839"/>
    </location>
</feature>
<dbReference type="RefSeq" id="WP_346245408.1">
    <property type="nucleotide sequence ID" value="NZ_JBDIZK010000002.1"/>
</dbReference>
<comment type="caution">
    <text evidence="5">The sequence shown here is derived from an EMBL/GenBank/DDBJ whole genome shotgun (WGS) entry which is preliminary data.</text>
</comment>
<proteinExistence type="predicted"/>
<evidence type="ECO:0008006" key="7">
    <source>
        <dbReference type="Google" id="ProtNLM"/>
    </source>
</evidence>
<accession>A0ABV0B6T3</accession>
<evidence type="ECO:0000256" key="2">
    <source>
        <dbReference type="ARBA" id="ARBA00023136"/>
    </source>
</evidence>
<sequence length="839" mass="87991">MLVPASCLLAWLPCLHANAQTDPPAPTGSPAPAPDEIIVTGQRYGEALTPAESEFAEDEIAGQGADTVQEVLDRLKPFIAPGSSAEDEPVLLINGRPAEGDRSVLSYPPEALSRVAVLKPDAASRYGYPSGRRVVNLVLKKRFSAITVEAGLNGATAGGQYGGELSAGRVSIAGATRWNVQARIARDGALLKQARAVPRMPGAYDSVGFVTGIGSGELDPALSEAAGFPVTSAAIPAATADSPQLADFIATANRRSTVDPNAFETLLPARQSLSLAAGVTRPIGAFSASLSLNAGSSRSDGQRGLPMTSITLPASSLWSPFEADVLLTRPLDGTRALQNRNRSNSIGATLGLTGRIAGWQTAASIGYAKADSESLLELGIDTPRAQALLRDGPAGLDPYGPWDARLLASSTNSSRSERLTGRLTGGKTMFDLPAGPATVTVAANAGRNASWNRTSLSADPTGPSVRRARSQADGQLSIALPLSRSTAAGPAPLGDIAVELYAGGQVQSGSGTQGRAGGGLTWTPFPIVQLRAVIDRTETAPTVDQLDGAPIVTVNRLFDFVRQESVDVAWTVGGNPALNRGRRQSLLLAALIRPLADQRLTVNFGYRATHATDGTAPFPELTPAIEAAFPERVTRDAGGTLVAVDARAINIARDDRAELTSGIALRLGSRPHRPGATGPISAPLQIGVSLTHLWRLRNELLIRPGLPVLDLLGGDSGQSRHSVSLQATVARSNAGLTLSGNWNSGARLDNRLAGGGNTRFRFRSTAILNLAGFFEPAGSTRSGQGPSWLRNLRFSLEVRNLTNSYRRVTLADGQTPDGYTRDEIDPLGRTLRLAIRKRF</sequence>
<evidence type="ECO:0000313" key="5">
    <source>
        <dbReference type="EMBL" id="MEN3746406.1"/>
    </source>
</evidence>
<evidence type="ECO:0000313" key="6">
    <source>
        <dbReference type="Proteomes" id="UP001427805"/>
    </source>
</evidence>
<dbReference type="EMBL" id="JBDIZK010000002">
    <property type="protein sequence ID" value="MEN3746406.1"/>
    <property type="molecule type" value="Genomic_DNA"/>
</dbReference>
<keyword evidence="3" id="KW-0998">Cell outer membrane</keyword>
<feature type="signal peptide" evidence="4">
    <location>
        <begin position="1"/>
        <end position="19"/>
    </location>
</feature>
<evidence type="ECO:0000256" key="3">
    <source>
        <dbReference type="ARBA" id="ARBA00023237"/>
    </source>
</evidence>
<comment type="subcellular location">
    <subcellularLocation>
        <location evidence="1">Cell outer membrane</location>
    </subcellularLocation>
</comment>
<gene>
    <name evidence="5" type="ORF">TPR58_04440</name>
</gene>
<protein>
    <recommendedName>
        <fullName evidence="7">TonB-dependent receptor</fullName>
    </recommendedName>
</protein>
<dbReference type="Gene3D" id="2.40.170.20">
    <property type="entry name" value="TonB-dependent receptor, beta-barrel domain"/>
    <property type="match status" value="1"/>
</dbReference>
<dbReference type="InterPro" id="IPR036942">
    <property type="entry name" value="Beta-barrel_TonB_sf"/>
</dbReference>
<keyword evidence="2" id="KW-0472">Membrane</keyword>
<evidence type="ECO:0000256" key="1">
    <source>
        <dbReference type="ARBA" id="ARBA00004442"/>
    </source>
</evidence>
<keyword evidence="4" id="KW-0732">Signal</keyword>
<organism evidence="5 6">
    <name type="scientific">Sphingomonas rustica</name>
    <dbReference type="NCBI Taxonomy" id="3103142"/>
    <lineage>
        <taxon>Bacteria</taxon>
        <taxon>Pseudomonadati</taxon>
        <taxon>Pseudomonadota</taxon>
        <taxon>Alphaproteobacteria</taxon>
        <taxon>Sphingomonadales</taxon>
        <taxon>Sphingomonadaceae</taxon>
        <taxon>Sphingomonas</taxon>
    </lineage>
</organism>
<dbReference type="PANTHER" id="PTHR47234:SF1">
    <property type="entry name" value="TONB-DEPENDENT RECEPTOR"/>
    <property type="match status" value="1"/>
</dbReference>